<evidence type="ECO:0000259" key="9">
    <source>
        <dbReference type="Pfam" id="PF00266"/>
    </source>
</evidence>
<feature type="domain" description="Aminotransferase class V" evidence="9">
    <location>
        <begin position="16"/>
        <end position="387"/>
    </location>
</feature>
<accession>A0A6N7IYR5</accession>
<dbReference type="InterPro" id="IPR015424">
    <property type="entry name" value="PyrdxlP-dep_Trfase"/>
</dbReference>
<evidence type="ECO:0000313" key="11">
    <source>
        <dbReference type="Proteomes" id="UP000460257"/>
    </source>
</evidence>
<comment type="caution">
    <text evidence="10">The sequence shown here is derived from an EMBL/GenBank/DDBJ whole genome shotgun (WGS) entry which is preliminary data.</text>
</comment>
<dbReference type="PIRSF" id="PIRSF005572">
    <property type="entry name" value="NifS"/>
    <property type="match status" value="1"/>
</dbReference>
<dbReference type="NCBIfam" id="TIGR01979">
    <property type="entry name" value="sufS"/>
    <property type="match status" value="1"/>
</dbReference>
<dbReference type="InterPro" id="IPR020578">
    <property type="entry name" value="Aminotrans_V_PyrdxlP_BS"/>
</dbReference>
<evidence type="ECO:0000256" key="3">
    <source>
        <dbReference type="ARBA" id="ARBA00012239"/>
    </source>
</evidence>
<dbReference type="InterPro" id="IPR015422">
    <property type="entry name" value="PyrdxlP-dep_Trfase_small"/>
</dbReference>
<dbReference type="PROSITE" id="PS00595">
    <property type="entry name" value="AA_TRANSFER_CLASS_5"/>
    <property type="match status" value="1"/>
</dbReference>
<keyword evidence="5 8" id="KW-0663">Pyridoxal phosphate</keyword>
<dbReference type="GO" id="GO:0031071">
    <property type="term" value="F:cysteine desulfurase activity"/>
    <property type="evidence" value="ECO:0007669"/>
    <property type="project" value="UniProtKB-UniRule"/>
</dbReference>
<dbReference type="PANTHER" id="PTHR43586:SF8">
    <property type="entry name" value="CYSTEINE DESULFURASE 1, CHLOROPLASTIC"/>
    <property type="match status" value="1"/>
</dbReference>
<comment type="function">
    <text evidence="8">Catalyzes the removal of elemental sulfur and selenium atoms from L-cysteine, L-cystine, L-selenocysteine, and L-selenocystine to produce L-alanine.</text>
</comment>
<evidence type="ECO:0000256" key="4">
    <source>
        <dbReference type="ARBA" id="ARBA00022679"/>
    </source>
</evidence>
<gene>
    <name evidence="10" type="ORF">FRC54_02650</name>
</gene>
<proteinExistence type="inferred from homology"/>
<dbReference type="AlphaFoldDB" id="A0A6N7IYR5"/>
<dbReference type="Pfam" id="PF00266">
    <property type="entry name" value="Aminotran_5"/>
    <property type="match status" value="1"/>
</dbReference>
<dbReference type="PANTHER" id="PTHR43586">
    <property type="entry name" value="CYSTEINE DESULFURASE"/>
    <property type="match status" value="1"/>
</dbReference>
<dbReference type="EMBL" id="VOGC01000002">
    <property type="protein sequence ID" value="MQN00878.1"/>
    <property type="molecule type" value="Genomic_DNA"/>
</dbReference>
<evidence type="ECO:0000313" key="10">
    <source>
        <dbReference type="EMBL" id="MQN00878.1"/>
    </source>
</evidence>
<keyword evidence="4 8" id="KW-0808">Transferase</keyword>
<comment type="cofactor">
    <cofactor evidence="1 7">
        <name>pyridoxal 5'-phosphate</name>
        <dbReference type="ChEBI" id="CHEBI:597326"/>
    </cofactor>
</comment>
<evidence type="ECO:0000256" key="7">
    <source>
        <dbReference type="RuleBase" id="RU004504"/>
    </source>
</evidence>
<reference evidence="10" key="1">
    <citation type="journal article" date="2020" name="Appl. Environ. Microbiol.">
        <title>Medium-Chain Fatty Acid Synthesis by 'Candidatus Weimeria bifida' gen. nov., sp. nov., and 'Candidatus Pseudoramibacter fermentans' sp. nov.</title>
        <authorList>
            <person name="Scarborough M.J."/>
            <person name="Myers K.S."/>
            <person name="Donohue T.J."/>
            <person name="Noguera D.R."/>
        </authorList>
    </citation>
    <scope>NUCLEOTIDE SEQUENCE</scope>
    <source>
        <strain evidence="10">LCO1.1</strain>
    </source>
</reference>
<dbReference type="InterPro" id="IPR000192">
    <property type="entry name" value="Aminotrans_V_dom"/>
</dbReference>
<dbReference type="InterPro" id="IPR016454">
    <property type="entry name" value="Cysteine_dSase"/>
</dbReference>
<dbReference type="SUPFAM" id="SSF53383">
    <property type="entry name" value="PLP-dependent transferases"/>
    <property type="match status" value="1"/>
</dbReference>
<evidence type="ECO:0000256" key="1">
    <source>
        <dbReference type="ARBA" id="ARBA00001933"/>
    </source>
</evidence>
<protein>
    <recommendedName>
        <fullName evidence="3 8">Cysteine desulfurase</fullName>
        <ecNumber evidence="3 8">2.8.1.7</ecNumber>
    </recommendedName>
</protein>
<organism evidence="10 11">
    <name type="scientific">Candidatus Weimeria bifida</name>
    <dbReference type="NCBI Taxonomy" id="2599074"/>
    <lineage>
        <taxon>Bacteria</taxon>
        <taxon>Bacillati</taxon>
        <taxon>Bacillota</taxon>
        <taxon>Clostridia</taxon>
        <taxon>Lachnospirales</taxon>
        <taxon>Lachnospiraceae</taxon>
        <taxon>Candidatus Weimeria</taxon>
    </lineage>
</organism>
<evidence type="ECO:0000256" key="5">
    <source>
        <dbReference type="ARBA" id="ARBA00022898"/>
    </source>
</evidence>
<dbReference type="InterPro" id="IPR010970">
    <property type="entry name" value="Cys_dSase_SufS"/>
</dbReference>
<dbReference type="GO" id="GO:0030170">
    <property type="term" value="F:pyridoxal phosphate binding"/>
    <property type="evidence" value="ECO:0007669"/>
    <property type="project" value="UniProtKB-UniRule"/>
</dbReference>
<evidence type="ECO:0000256" key="6">
    <source>
        <dbReference type="ARBA" id="ARBA00050776"/>
    </source>
</evidence>
<dbReference type="Proteomes" id="UP000460257">
    <property type="component" value="Unassembled WGS sequence"/>
</dbReference>
<dbReference type="EC" id="2.8.1.7" evidence="3 8"/>
<evidence type="ECO:0000256" key="2">
    <source>
        <dbReference type="ARBA" id="ARBA00010447"/>
    </source>
</evidence>
<name>A0A6N7IYR5_9FIRM</name>
<dbReference type="GO" id="GO:0006534">
    <property type="term" value="P:cysteine metabolic process"/>
    <property type="evidence" value="ECO:0007669"/>
    <property type="project" value="UniProtKB-UniRule"/>
</dbReference>
<dbReference type="InterPro" id="IPR015421">
    <property type="entry name" value="PyrdxlP-dep_Trfase_major"/>
</dbReference>
<comment type="catalytic activity">
    <reaction evidence="6 8">
        <text>(sulfur carrier)-H + L-cysteine = (sulfur carrier)-SH + L-alanine</text>
        <dbReference type="Rhea" id="RHEA:43892"/>
        <dbReference type="Rhea" id="RHEA-COMP:14737"/>
        <dbReference type="Rhea" id="RHEA-COMP:14739"/>
        <dbReference type="ChEBI" id="CHEBI:29917"/>
        <dbReference type="ChEBI" id="CHEBI:35235"/>
        <dbReference type="ChEBI" id="CHEBI:57972"/>
        <dbReference type="ChEBI" id="CHEBI:64428"/>
        <dbReference type="EC" id="2.8.1.7"/>
    </reaction>
</comment>
<keyword evidence="11" id="KW-1185">Reference proteome</keyword>
<dbReference type="Gene3D" id="3.40.640.10">
    <property type="entry name" value="Type I PLP-dependent aspartate aminotransferase-like (Major domain)"/>
    <property type="match status" value="1"/>
</dbReference>
<dbReference type="CDD" id="cd06453">
    <property type="entry name" value="SufS_like"/>
    <property type="match status" value="1"/>
</dbReference>
<evidence type="ECO:0000256" key="8">
    <source>
        <dbReference type="RuleBase" id="RU004506"/>
    </source>
</evidence>
<sequence>MDIKKEFPLLENRDIVYLDNAATTQKPPCVIEAASNYYNENNANPLRGLYQLSIDATDEYENSRQEVADFIGADDKSEIIFTRNATEGLNLVAYAYGRTFLKEGDEVITTIAEHHSNMIPWQQACKATGAKLTYLYCEKDGTLTPDMLEKIISDKTKIVAVTQVSNVFGRLNDIKGFAEVAHRHGAILVADGAQSVPHVPVNVKDLDCDFLSFSGHKMYAPMGIGVLYGKKELLEKMPPFLFGGEMIEYVTTEGATWAELPHKFEAGTVNVGGAVGLREAIRFMKRFGWETIEKREEELTTYAMEKMAEYPHVHIIGSKDPKDHHGIITFTVDDVHPHDCAAIFDEHKVAIRAGHHCAQPLLKYLGKMSTVRASMAFYNDKKDIDRFYDALISIRKEMGYED</sequence>
<dbReference type="Gene3D" id="3.90.1150.10">
    <property type="entry name" value="Aspartate Aminotransferase, domain 1"/>
    <property type="match status" value="1"/>
</dbReference>
<comment type="similarity">
    <text evidence="2 8">Belongs to the class-V pyridoxal-phosphate-dependent aminotransferase family. Csd subfamily.</text>
</comment>